<accession>A0ABW0IC63</accession>
<dbReference type="SUPFAM" id="SSF49899">
    <property type="entry name" value="Concanavalin A-like lectins/glucanases"/>
    <property type="match status" value="1"/>
</dbReference>
<evidence type="ECO:0000313" key="4">
    <source>
        <dbReference type="Proteomes" id="UP001596106"/>
    </source>
</evidence>
<dbReference type="PROSITE" id="PS51762">
    <property type="entry name" value="GH16_2"/>
    <property type="match status" value="1"/>
</dbReference>
<keyword evidence="4" id="KW-1185">Reference proteome</keyword>
<dbReference type="InterPro" id="IPR000757">
    <property type="entry name" value="Beta-glucanase-like"/>
</dbReference>
<dbReference type="PANTHER" id="PTHR10963:SF55">
    <property type="entry name" value="GLYCOSIDE HYDROLASE FAMILY 16 PROTEIN"/>
    <property type="match status" value="1"/>
</dbReference>
<dbReference type="Pfam" id="PF00722">
    <property type="entry name" value="Glyco_hydro_16"/>
    <property type="match status" value="1"/>
</dbReference>
<comment type="similarity">
    <text evidence="1">Belongs to the glycosyl hydrolase 16 family.</text>
</comment>
<dbReference type="EMBL" id="JBHSMA010000003">
    <property type="protein sequence ID" value="MFC5410115.1"/>
    <property type="molecule type" value="Genomic_DNA"/>
</dbReference>
<name>A0ABW0IC63_9BACT</name>
<dbReference type="InterPro" id="IPR050546">
    <property type="entry name" value="Glycosyl_Hydrlase_16"/>
</dbReference>
<evidence type="ECO:0000259" key="2">
    <source>
        <dbReference type="PROSITE" id="PS51762"/>
    </source>
</evidence>
<feature type="domain" description="GH16" evidence="2">
    <location>
        <begin position="21"/>
        <end position="273"/>
    </location>
</feature>
<dbReference type="InterPro" id="IPR013320">
    <property type="entry name" value="ConA-like_dom_sf"/>
</dbReference>
<organism evidence="3 4">
    <name type="scientific">Larkinella bovis</name>
    <dbReference type="NCBI Taxonomy" id="683041"/>
    <lineage>
        <taxon>Bacteria</taxon>
        <taxon>Pseudomonadati</taxon>
        <taxon>Bacteroidota</taxon>
        <taxon>Cytophagia</taxon>
        <taxon>Cytophagales</taxon>
        <taxon>Spirosomataceae</taxon>
        <taxon>Larkinella</taxon>
    </lineage>
</organism>
<evidence type="ECO:0000256" key="1">
    <source>
        <dbReference type="ARBA" id="ARBA00006865"/>
    </source>
</evidence>
<dbReference type="RefSeq" id="WP_379845157.1">
    <property type="nucleotide sequence ID" value="NZ_JBHSMA010000003.1"/>
</dbReference>
<sequence>MQPFLCLFLWLLVPKTVPPAADWKLVWADEFNKPGPPDPNNWAFERGFVRNNERQWYQPDNARCENGLLIIEGRRERRPNPTYQPGSTSWRTQRDSIHYTAASLMTKGLHQWRFGRFEMRGRIDTRPGLWPAFWSLGVSGEWPSNGEIDIMEYYREMLLANAAWGTDKPYVAAWSTTKKNLSTFNDPQWSAHFHVWRMDWDQDFIRLYVDDQLLNEVDLSKTVNGDGSGKNPFHQPHYLLLNLAIGGQNGGDPSATKFPARFEVDYVRVYQQP</sequence>
<comment type="caution">
    <text evidence="3">The sequence shown here is derived from an EMBL/GenBank/DDBJ whole genome shotgun (WGS) entry which is preliminary data.</text>
</comment>
<protein>
    <submittedName>
        <fullName evidence="3">Family 16 glycosylhydrolase</fullName>
    </submittedName>
</protein>
<gene>
    <name evidence="3" type="ORF">ACFPMF_12395</name>
</gene>
<dbReference type="CDD" id="cd08023">
    <property type="entry name" value="GH16_laminarinase_like"/>
    <property type="match status" value="1"/>
</dbReference>
<dbReference type="Proteomes" id="UP001596106">
    <property type="component" value="Unassembled WGS sequence"/>
</dbReference>
<dbReference type="PANTHER" id="PTHR10963">
    <property type="entry name" value="GLYCOSYL HYDROLASE-RELATED"/>
    <property type="match status" value="1"/>
</dbReference>
<evidence type="ECO:0000313" key="3">
    <source>
        <dbReference type="EMBL" id="MFC5410115.1"/>
    </source>
</evidence>
<dbReference type="Gene3D" id="2.60.120.200">
    <property type="match status" value="1"/>
</dbReference>
<reference evidence="4" key="1">
    <citation type="journal article" date="2019" name="Int. J. Syst. Evol. Microbiol.">
        <title>The Global Catalogue of Microorganisms (GCM) 10K type strain sequencing project: providing services to taxonomists for standard genome sequencing and annotation.</title>
        <authorList>
            <consortium name="The Broad Institute Genomics Platform"/>
            <consortium name="The Broad Institute Genome Sequencing Center for Infectious Disease"/>
            <person name="Wu L."/>
            <person name="Ma J."/>
        </authorList>
    </citation>
    <scope>NUCLEOTIDE SEQUENCE [LARGE SCALE GENOMIC DNA]</scope>
    <source>
        <strain evidence="4">CCUG 55250</strain>
    </source>
</reference>
<proteinExistence type="inferred from homology"/>